<evidence type="ECO:0000256" key="1">
    <source>
        <dbReference type="SAM" id="MobiDB-lite"/>
    </source>
</evidence>
<evidence type="ECO:0000313" key="3">
    <source>
        <dbReference type="Proteomes" id="UP000027195"/>
    </source>
</evidence>
<gene>
    <name evidence="2" type="ORF">BOTBODRAFT_161053</name>
</gene>
<dbReference type="AlphaFoldDB" id="A0A067MDV3"/>
<evidence type="ECO:0000313" key="2">
    <source>
        <dbReference type="EMBL" id="KDQ12855.1"/>
    </source>
</evidence>
<dbReference type="STRING" id="930990.A0A067MDV3"/>
<feature type="non-terminal residue" evidence="2">
    <location>
        <position position="1"/>
    </location>
</feature>
<feature type="compositionally biased region" description="Acidic residues" evidence="1">
    <location>
        <begin position="195"/>
        <end position="210"/>
    </location>
</feature>
<reference evidence="3" key="1">
    <citation type="journal article" date="2014" name="Proc. Natl. Acad. Sci. U.S.A.">
        <title>Extensive sampling of basidiomycete genomes demonstrates inadequacy of the white-rot/brown-rot paradigm for wood decay fungi.</title>
        <authorList>
            <person name="Riley R."/>
            <person name="Salamov A.A."/>
            <person name="Brown D.W."/>
            <person name="Nagy L.G."/>
            <person name="Floudas D."/>
            <person name="Held B.W."/>
            <person name="Levasseur A."/>
            <person name="Lombard V."/>
            <person name="Morin E."/>
            <person name="Otillar R."/>
            <person name="Lindquist E.A."/>
            <person name="Sun H."/>
            <person name="LaButti K.M."/>
            <person name="Schmutz J."/>
            <person name="Jabbour D."/>
            <person name="Luo H."/>
            <person name="Baker S.E."/>
            <person name="Pisabarro A.G."/>
            <person name="Walton J.D."/>
            <person name="Blanchette R.A."/>
            <person name="Henrissat B."/>
            <person name="Martin F."/>
            <person name="Cullen D."/>
            <person name="Hibbett D.S."/>
            <person name="Grigoriev I.V."/>
        </authorList>
    </citation>
    <scope>NUCLEOTIDE SEQUENCE [LARGE SCALE GENOMIC DNA]</scope>
    <source>
        <strain evidence="3">FD-172 SS1</strain>
    </source>
</reference>
<feature type="compositionally biased region" description="Basic residues" evidence="1">
    <location>
        <begin position="13"/>
        <end position="26"/>
    </location>
</feature>
<accession>A0A067MDV3</accession>
<feature type="region of interest" description="Disordered" evidence="1">
    <location>
        <begin position="194"/>
        <end position="217"/>
    </location>
</feature>
<sequence>MCSRKCEGDGPGHRARSRHPPPTRKFKKPEYRRLRTQSLSFSSPTTTMKFSHLSTDIIDSILISLSDFHTLLAAILISKRFHNVFRGRPKSIIRAVAHNIAGPVLPLALEIARLQDDPDTDDSEAAKDVADMPPNANVAAMLVANAKVVRELEDIFSWRNKDRTSKTSRLTAQESDRFHRATYRFWLYTIKSRDEDDDDDDDNDEDEDEENASRYNQKLLRAYPTPELYELKRIAAFLSDLLVAMHTTNSIYDLHITSVSPYLLRQGPASILNAYRGHTLTPLVQWHHSIHDFFWNAFGKVCATRGISEEKWRSEDSQILDEVIGGSDTCHSCLAVTGLKLWGPTTWELLHESMSPREMCNFLEGNLPANPWETMDIISALRTSHGVTFDYANMLGEMMELEADSGGVWDKQEWYCMNCVEGLFRTRFREWWLAKKLRDGAPVLENCWYGYNCRTQQHRQYHAERLNHLCVPTQGDAPSAN</sequence>
<evidence type="ECO:0008006" key="4">
    <source>
        <dbReference type="Google" id="ProtNLM"/>
    </source>
</evidence>
<dbReference type="EMBL" id="KL198047">
    <property type="protein sequence ID" value="KDQ12855.1"/>
    <property type="molecule type" value="Genomic_DNA"/>
</dbReference>
<dbReference type="InParanoid" id="A0A067MDV3"/>
<dbReference type="OrthoDB" id="2745518at2759"/>
<feature type="region of interest" description="Disordered" evidence="1">
    <location>
        <begin position="1"/>
        <end position="26"/>
    </location>
</feature>
<proteinExistence type="predicted"/>
<dbReference type="HOGENOM" id="CLU_604185_0_0_1"/>
<keyword evidence="3" id="KW-1185">Reference proteome</keyword>
<dbReference type="Proteomes" id="UP000027195">
    <property type="component" value="Unassembled WGS sequence"/>
</dbReference>
<feature type="compositionally biased region" description="Basic and acidic residues" evidence="1">
    <location>
        <begin position="1"/>
        <end position="12"/>
    </location>
</feature>
<name>A0A067MDV3_BOTB1</name>
<organism evidence="2 3">
    <name type="scientific">Botryobasidium botryosum (strain FD-172 SS1)</name>
    <dbReference type="NCBI Taxonomy" id="930990"/>
    <lineage>
        <taxon>Eukaryota</taxon>
        <taxon>Fungi</taxon>
        <taxon>Dikarya</taxon>
        <taxon>Basidiomycota</taxon>
        <taxon>Agaricomycotina</taxon>
        <taxon>Agaricomycetes</taxon>
        <taxon>Cantharellales</taxon>
        <taxon>Botryobasidiaceae</taxon>
        <taxon>Botryobasidium</taxon>
    </lineage>
</organism>
<protein>
    <recommendedName>
        <fullName evidence="4">Aprataxin and PNK-like factor PBZ domain-containing protein</fullName>
    </recommendedName>
</protein>